<evidence type="ECO:0000313" key="10">
    <source>
        <dbReference type="EMBL" id="KHN82426.1"/>
    </source>
</evidence>
<evidence type="ECO:0000313" key="11">
    <source>
        <dbReference type="Proteomes" id="UP000031036"/>
    </source>
</evidence>
<evidence type="ECO:0000259" key="9">
    <source>
        <dbReference type="Pfam" id="PF04083"/>
    </source>
</evidence>
<dbReference type="Pfam" id="PF04083">
    <property type="entry name" value="Abhydro_lipase"/>
    <property type="match status" value="1"/>
</dbReference>
<evidence type="ECO:0000256" key="5">
    <source>
        <dbReference type="ARBA" id="ARBA00022963"/>
    </source>
</evidence>
<protein>
    <submittedName>
        <fullName evidence="10">Gastric triacylglycerol lipase</fullName>
    </submittedName>
</protein>
<dbReference type="Gene3D" id="3.40.50.1820">
    <property type="entry name" value="alpha/beta hydrolase"/>
    <property type="match status" value="1"/>
</dbReference>
<comment type="caution">
    <text evidence="10">The sequence shown here is derived from an EMBL/GenBank/DDBJ whole genome shotgun (WGS) entry which is preliminary data.</text>
</comment>
<feature type="domain" description="Partial AB-hydrolase lipase" evidence="9">
    <location>
        <begin position="67"/>
        <end position="129"/>
    </location>
</feature>
<dbReference type="SUPFAM" id="SSF53474">
    <property type="entry name" value="alpha/beta-Hydrolases"/>
    <property type="match status" value="1"/>
</dbReference>
<dbReference type="GO" id="GO:0043202">
    <property type="term" value="C:lysosomal lumen"/>
    <property type="evidence" value="ECO:0007669"/>
    <property type="project" value="UniProtKB-SubCell"/>
</dbReference>
<comment type="similarity">
    <text evidence="2">Belongs to the AB hydrolase superfamily. Lipase family.</text>
</comment>
<keyword evidence="3" id="KW-0732">Signal</keyword>
<dbReference type="AlphaFoldDB" id="A0A0B2VFV2"/>
<evidence type="ECO:0000256" key="8">
    <source>
        <dbReference type="ARBA" id="ARBA00023228"/>
    </source>
</evidence>
<dbReference type="EMBL" id="JPKZ01001364">
    <property type="protein sequence ID" value="KHN82426.1"/>
    <property type="molecule type" value="Genomic_DNA"/>
</dbReference>
<dbReference type="PANTHER" id="PTHR11005">
    <property type="entry name" value="LYSOSOMAL ACID LIPASE-RELATED"/>
    <property type="match status" value="1"/>
</dbReference>
<evidence type="ECO:0000256" key="6">
    <source>
        <dbReference type="ARBA" id="ARBA00023098"/>
    </source>
</evidence>
<keyword evidence="6" id="KW-0443">Lipid metabolism</keyword>
<dbReference type="GO" id="GO:0016042">
    <property type="term" value="P:lipid catabolic process"/>
    <property type="evidence" value="ECO:0007669"/>
    <property type="project" value="UniProtKB-KW"/>
</dbReference>
<keyword evidence="11" id="KW-1185">Reference proteome</keyword>
<evidence type="ECO:0000256" key="7">
    <source>
        <dbReference type="ARBA" id="ARBA00023180"/>
    </source>
</evidence>
<dbReference type="FunFam" id="3.40.50.1820:FF:000021">
    <property type="entry name" value="Lipase"/>
    <property type="match status" value="1"/>
</dbReference>
<dbReference type="STRING" id="6265.A0A0B2VFV2"/>
<reference evidence="10 11" key="1">
    <citation type="submission" date="2014-11" db="EMBL/GenBank/DDBJ databases">
        <title>Genetic blueprint of the zoonotic pathogen Toxocara canis.</title>
        <authorList>
            <person name="Zhu X.-Q."/>
            <person name="Korhonen P.K."/>
            <person name="Cai H."/>
            <person name="Young N.D."/>
            <person name="Nejsum P."/>
            <person name="von Samson-Himmelstjerna G."/>
            <person name="Boag P.R."/>
            <person name="Tan P."/>
            <person name="Li Q."/>
            <person name="Min J."/>
            <person name="Yang Y."/>
            <person name="Wang X."/>
            <person name="Fang X."/>
            <person name="Hall R.S."/>
            <person name="Hofmann A."/>
            <person name="Sternberg P.W."/>
            <person name="Jex A.R."/>
            <person name="Gasser R.B."/>
        </authorList>
    </citation>
    <scope>NUCLEOTIDE SEQUENCE [LARGE SCALE GENOMIC DNA]</scope>
    <source>
        <strain evidence="10">PN_DK_2014</strain>
    </source>
</reference>
<dbReference type="InterPro" id="IPR029058">
    <property type="entry name" value="AB_hydrolase_fold"/>
</dbReference>
<accession>A0A0B2VFV2</accession>
<keyword evidence="8" id="KW-0458">Lysosome</keyword>
<keyword evidence="4" id="KW-0378">Hydrolase</keyword>
<sequence length="473" mass="54400">MALGPKNFLRHKNKTVCFTNDFRNMCCSERCLQKCILQMCTFAVVSSWVFAIPQANYVGDPEADMSVPDIITRWGYPVETHSVITDDGYILLMHRIPYGRDGGGKNSEPKPVVFLQHGLLCSSSVWVMNIPHQSAAFIFADLGFDVWMGNNRGNSYSRWHTKYDTSFSEYWRFTWTEMAEYDMPAMIDGVLNVTKRHSLYYVAHSQGALTMFTTLSENPAFNRKIKKFFAIAPVATMAYAKGLFGMLGGNMYSQFQLFYMLFADMEFLPNNFITRLITEFICGIASKDPLCENFIFLVSGPDSHQLNKTRIGVYLAHNPAGTSTKNMMHFAQMVHNGRHSPFDYGLAYVNKKYYGMAYPPLYNVTRIMTPMYLYYSDADWVATGRDIRQYLLALLPRKYLRSVTKLEDFNHNDFLWGLRAAKEVFLPISEIIRKDHQRFLSLLSAPKNAPSIQQKSSFVAAEKWCKESDRRRL</sequence>
<comment type="subcellular location">
    <subcellularLocation>
        <location evidence="1">Lysosome lumen</location>
    </subcellularLocation>
</comment>
<proteinExistence type="inferred from homology"/>
<keyword evidence="5" id="KW-0442">Lipid degradation</keyword>
<evidence type="ECO:0000256" key="1">
    <source>
        <dbReference type="ARBA" id="ARBA00004227"/>
    </source>
</evidence>
<dbReference type="OrthoDB" id="9974421at2759"/>
<organism evidence="10 11">
    <name type="scientific">Toxocara canis</name>
    <name type="common">Canine roundworm</name>
    <dbReference type="NCBI Taxonomy" id="6265"/>
    <lineage>
        <taxon>Eukaryota</taxon>
        <taxon>Metazoa</taxon>
        <taxon>Ecdysozoa</taxon>
        <taxon>Nematoda</taxon>
        <taxon>Chromadorea</taxon>
        <taxon>Rhabditida</taxon>
        <taxon>Spirurina</taxon>
        <taxon>Ascaridomorpha</taxon>
        <taxon>Ascaridoidea</taxon>
        <taxon>Toxocaridae</taxon>
        <taxon>Toxocara</taxon>
    </lineage>
</organism>
<evidence type="ECO:0000256" key="2">
    <source>
        <dbReference type="ARBA" id="ARBA00010701"/>
    </source>
</evidence>
<evidence type="ECO:0000256" key="4">
    <source>
        <dbReference type="ARBA" id="ARBA00022801"/>
    </source>
</evidence>
<name>A0A0B2VFV2_TOXCA</name>
<evidence type="ECO:0000256" key="3">
    <source>
        <dbReference type="ARBA" id="ARBA00022729"/>
    </source>
</evidence>
<dbReference type="OMA" id="HGKNETS"/>
<keyword evidence="7" id="KW-0325">Glycoprotein</keyword>
<dbReference type="GO" id="GO:0016787">
    <property type="term" value="F:hydrolase activity"/>
    <property type="evidence" value="ECO:0007669"/>
    <property type="project" value="UniProtKB-KW"/>
</dbReference>
<dbReference type="Proteomes" id="UP000031036">
    <property type="component" value="Unassembled WGS sequence"/>
</dbReference>
<dbReference type="InterPro" id="IPR006693">
    <property type="entry name" value="AB_hydrolase_lipase"/>
</dbReference>
<gene>
    <name evidence="10" type="primary">LIPF</name>
    <name evidence="10" type="ORF">Tcan_06197</name>
</gene>